<name>A0ACC2JFQ5_9PEZI</name>
<accession>A0ACC2JFQ5</accession>
<evidence type="ECO:0000313" key="2">
    <source>
        <dbReference type="Proteomes" id="UP001153332"/>
    </source>
</evidence>
<protein>
    <submittedName>
        <fullName evidence="1">Uncharacterized protein</fullName>
    </submittedName>
</protein>
<gene>
    <name evidence="1" type="ORF">O1611_g7507</name>
</gene>
<organism evidence="1 2">
    <name type="scientific">Lasiodiplodia mahajangana</name>
    <dbReference type="NCBI Taxonomy" id="1108764"/>
    <lineage>
        <taxon>Eukaryota</taxon>
        <taxon>Fungi</taxon>
        <taxon>Dikarya</taxon>
        <taxon>Ascomycota</taxon>
        <taxon>Pezizomycotina</taxon>
        <taxon>Dothideomycetes</taxon>
        <taxon>Dothideomycetes incertae sedis</taxon>
        <taxon>Botryosphaeriales</taxon>
        <taxon>Botryosphaeriaceae</taxon>
        <taxon>Lasiodiplodia</taxon>
    </lineage>
</organism>
<dbReference type="Proteomes" id="UP001153332">
    <property type="component" value="Unassembled WGS sequence"/>
</dbReference>
<comment type="caution">
    <text evidence="1">The sequence shown here is derived from an EMBL/GenBank/DDBJ whole genome shotgun (WGS) entry which is preliminary data.</text>
</comment>
<proteinExistence type="predicted"/>
<reference evidence="1" key="1">
    <citation type="submission" date="2022-12" db="EMBL/GenBank/DDBJ databases">
        <title>Genome Sequence of Lasiodiplodia mahajangana.</title>
        <authorList>
            <person name="Buettner E."/>
        </authorList>
    </citation>
    <scope>NUCLEOTIDE SEQUENCE</scope>
    <source>
        <strain evidence="1">VT137</strain>
    </source>
</reference>
<dbReference type="EMBL" id="JAPUUL010002008">
    <property type="protein sequence ID" value="KAJ8126132.1"/>
    <property type="molecule type" value="Genomic_DNA"/>
</dbReference>
<evidence type="ECO:0000313" key="1">
    <source>
        <dbReference type="EMBL" id="KAJ8126132.1"/>
    </source>
</evidence>
<keyword evidence="2" id="KW-1185">Reference proteome</keyword>
<sequence length="422" mass="47061">MAEIKVSEEPPSRRWTSFDSWDYNGMKERLETALGRIDKLALVRHAERIKGKKLTMSQPFSAGQYWVCFEMIAEDGSLIIARVRLPRHPDISATVTEEDEAYAIACEVATMEFIRQRLSVVSLPRVYAYEGVGSQLAAHAGAPYMLLEGFYGNTLQDVEFNICNLHTTTQEHIITQWTRVQAELATLAYPQIGSIASISESGEPIIGKLATAPAEGLSDTGPFYSAADYFTTFGNAATTNLTIRLGAFVFLDIVKTTDLFGSAGTEGPFPLNHMDLGTQNILVDKDFNFIAIIDWEFAQTAPWQVIHYPMPFPLLGPDEDILRDPSHLAYKNVFRQDAARRVYNRKFRDAESELKANGRPLGGSFATTLDSPASRIYACFTNLGRMPAADAGLMHEMARLAFGLNPQEAEKYVREIEKKYCI</sequence>